<dbReference type="EMBL" id="HBEY01002804">
    <property type="protein sequence ID" value="CAD8598025.1"/>
    <property type="molecule type" value="Transcribed_RNA"/>
</dbReference>
<dbReference type="InterPro" id="IPR010400">
    <property type="entry name" value="PITH_dom"/>
</dbReference>
<dbReference type="InterPro" id="IPR008979">
    <property type="entry name" value="Galactose-bd-like_sf"/>
</dbReference>
<dbReference type="GO" id="GO:0005737">
    <property type="term" value="C:cytoplasm"/>
    <property type="evidence" value="ECO:0007669"/>
    <property type="project" value="UniProtKB-ARBA"/>
</dbReference>
<gene>
    <name evidence="3" type="ORF">CPEL01642_LOCUS1355</name>
</gene>
<name>A0A7S0PUC4_9EUKA</name>
<evidence type="ECO:0000313" key="3">
    <source>
        <dbReference type="EMBL" id="CAD8598025.1"/>
    </source>
</evidence>
<proteinExistence type="predicted"/>
<accession>A0A7S0PUC4</accession>
<sequence length="178" mass="18887">MINGVPLGQSAPAAPPADAKAASCGPIELNLDIRHCDVLNAGNRNALDAVLQGGGELSSDCDEQLLITVAFTTAVKLHSIIVEGPESAPSELRLFVNQVSMSFDDAEQNEPMQTLALDQASVAGKPTLVKYVKFQNVSTLSIFVPENLAGSDVTVLHRLRFIGQPIDTTNMSDLKKMG</sequence>
<reference evidence="3" key="1">
    <citation type="submission" date="2021-01" db="EMBL/GenBank/DDBJ databases">
        <authorList>
            <person name="Corre E."/>
            <person name="Pelletier E."/>
            <person name="Niang G."/>
            <person name="Scheremetjew M."/>
            <person name="Finn R."/>
            <person name="Kale V."/>
            <person name="Holt S."/>
            <person name="Cochrane G."/>
            <person name="Meng A."/>
            <person name="Brown T."/>
            <person name="Cohen L."/>
        </authorList>
    </citation>
    <scope>NUCLEOTIDE SEQUENCE</scope>
    <source>
        <strain evidence="3">PLY182g</strain>
    </source>
</reference>
<keyword evidence="1" id="KW-1015">Disulfide bond</keyword>
<dbReference type="SUPFAM" id="SSF49785">
    <property type="entry name" value="Galactose-binding domain-like"/>
    <property type="match status" value="1"/>
</dbReference>
<dbReference type="InterPro" id="IPR037047">
    <property type="entry name" value="PITH_dom_sf"/>
</dbReference>
<dbReference type="AlphaFoldDB" id="A0A7S0PUC4"/>
<dbReference type="Gene3D" id="2.60.120.470">
    <property type="entry name" value="PITH domain"/>
    <property type="match status" value="1"/>
</dbReference>
<evidence type="ECO:0000259" key="2">
    <source>
        <dbReference type="PROSITE" id="PS51532"/>
    </source>
</evidence>
<dbReference type="PANTHER" id="PTHR46115">
    <property type="entry name" value="THIOREDOXIN-LIKE PROTEIN 1"/>
    <property type="match status" value="1"/>
</dbReference>
<feature type="domain" description="PITH" evidence="2">
    <location>
        <begin position="16"/>
        <end position="178"/>
    </location>
</feature>
<dbReference type="Pfam" id="PF06201">
    <property type="entry name" value="PITH"/>
    <property type="match status" value="1"/>
</dbReference>
<dbReference type="PROSITE" id="PS51532">
    <property type="entry name" value="PITH"/>
    <property type="match status" value="1"/>
</dbReference>
<organism evidence="3">
    <name type="scientific">Coccolithus braarudii</name>
    <dbReference type="NCBI Taxonomy" id="221442"/>
    <lineage>
        <taxon>Eukaryota</taxon>
        <taxon>Haptista</taxon>
        <taxon>Haptophyta</taxon>
        <taxon>Prymnesiophyceae</taxon>
        <taxon>Coccolithales</taxon>
        <taxon>Coccolithaceae</taxon>
        <taxon>Coccolithus</taxon>
    </lineage>
</organism>
<evidence type="ECO:0000256" key="1">
    <source>
        <dbReference type="ARBA" id="ARBA00023157"/>
    </source>
</evidence>
<protein>
    <recommendedName>
        <fullName evidence="2">PITH domain-containing protein</fullName>
    </recommendedName>
</protein>